<protein>
    <recommendedName>
        <fullName evidence="3">Vimentin</fullName>
    </recommendedName>
</protein>
<evidence type="ECO:0008006" key="3">
    <source>
        <dbReference type="Google" id="ProtNLM"/>
    </source>
</evidence>
<gene>
    <name evidence="1" type="ORF">NCTC7922_05160</name>
</gene>
<sequence length="49" mass="5569">MYTQTLYELSQEAERLLQLSRQQFAVTGKNASLCPRRRCATTGFTLESA</sequence>
<dbReference type="Proteomes" id="UP000254174">
    <property type="component" value="Unassembled WGS sequence"/>
</dbReference>
<dbReference type="EMBL" id="UGFC01000006">
    <property type="protein sequence ID" value="STM18918.1"/>
    <property type="molecule type" value="Genomic_DNA"/>
</dbReference>
<evidence type="ECO:0000313" key="1">
    <source>
        <dbReference type="EMBL" id="STM18918.1"/>
    </source>
</evidence>
<accession>A0A377DEU8</accession>
<name>A0A377DEU8_ECOLX</name>
<dbReference type="AlphaFoldDB" id="A0A377DEU8"/>
<evidence type="ECO:0000313" key="2">
    <source>
        <dbReference type="Proteomes" id="UP000254174"/>
    </source>
</evidence>
<proteinExistence type="predicted"/>
<organism evidence="1 2">
    <name type="scientific">Escherichia coli</name>
    <dbReference type="NCBI Taxonomy" id="562"/>
    <lineage>
        <taxon>Bacteria</taxon>
        <taxon>Pseudomonadati</taxon>
        <taxon>Pseudomonadota</taxon>
        <taxon>Gammaproteobacteria</taxon>
        <taxon>Enterobacterales</taxon>
        <taxon>Enterobacteriaceae</taxon>
        <taxon>Escherichia</taxon>
    </lineage>
</organism>
<reference evidence="1 2" key="1">
    <citation type="submission" date="2018-06" db="EMBL/GenBank/DDBJ databases">
        <authorList>
            <consortium name="Pathogen Informatics"/>
            <person name="Doyle S."/>
        </authorList>
    </citation>
    <scope>NUCLEOTIDE SEQUENCE [LARGE SCALE GENOMIC DNA]</scope>
    <source>
        <strain evidence="1 2">NCTC7922</strain>
    </source>
</reference>